<accession>A0A2R6NQQ8</accession>
<evidence type="ECO:0008006" key="3">
    <source>
        <dbReference type="Google" id="ProtNLM"/>
    </source>
</evidence>
<name>A0A2R6NQQ8_9APHY</name>
<sequence length="250" mass="28605">MSLTDDYKDYCSNFVSTPTTSALNRIGDRLPEEVLGRIVSLIQGGYDYQRGMKEKQDMGLLALTCRYWATQCQPTIFEWIWLRSGKDLDELLFLMASPPSRIASYIKTLWLEQKGPSNAPWIHLVALRLVPKLSINLSLSTVAAIRAWQFIVRVEIIAIYIEEYKDGDSDKWNKTCDQLPTLQKLVLGFSSTEDMTHFVREVVNTKLDDLRSADRVKYAVLGEDGWSRASSADSEELKETGLRVEDLWRI</sequence>
<comment type="caution">
    <text evidence="1">The sequence shown here is derived from an EMBL/GenBank/DDBJ whole genome shotgun (WGS) entry which is preliminary data.</text>
</comment>
<keyword evidence="2" id="KW-1185">Reference proteome</keyword>
<reference evidence="1 2" key="1">
    <citation type="submission" date="2018-02" db="EMBL/GenBank/DDBJ databases">
        <title>Genome sequence of the basidiomycete white-rot fungus Phlebia centrifuga.</title>
        <authorList>
            <person name="Granchi Z."/>
            <person name="Peng M."/>
            <person name="de Vries R.P."/>
            <person name="Hilden K."/>
            <person name="Makela M.R."/>
            <person name="Grigoriev I."/>
            <person name="Riley R."/>
        </authorList>
    </citation>
    <scope>NUCLEOTIDE SEQUENCE [LARGE SCALE GENOMIC DNA]</scope>
    <source>
        <strain evidence="1 2">FBCC195</strain>
    </source>
</reference>
<dbReference type="EMBL" id="MLYV02000956">
    <property type="protein sequence ID" value="PSR74841.1"/>
    <property type="molecule type" value="Genomic_DNA"/>
</dbReference>
<evidence type="ECO:0000313" key="2">
    <source>
        <dbReference type="Proteomes" id="UP000186601"/>
    </source>
</evidence>
<organism evidence="1 2">
    <name type="scientific">Hermanssonia centrifuga</name>
    <dbReference type="NCBI Taxonomy" id="98765"/>
    <lineage>
        <taxon>Eukaryota</taxon>
        <taxon>Fungi</taxon>
        <taxon>Dikarya</taxon>
        <taxon>Basidiomycota</taxon>
        <taxon>Agaricomycotina</taxon>
        <taxon>Agaricomycetes</taxon>
        <taxon>Polyporales</taxon>
        <taxon>Meruliaceae</taxon>
        <taxon>Hermanssonia</taxon>
    </lineage>
</organism>
<evidence type="ECO:0000313" key="1">
    <source>
        <dbReference type="EMBL" id="PSR74841.1"/>
    </source>
</evidence>
<proteinExistence type="predicted"/>
<gene>
    <name evidence="1" type="ORF">PHLCEN_2v9555</name>
</gene>
<dbReference type="Proteomes" id="UP000186601">
    <property type="component" value="Unassembled WGS sequence"/>
</dbReference>
<dbReference type="AlphaFoldDB" id="A0A2R6NQQ8"/>
<protein>
    <recommendedName>
        <fullName evidence="3">F-box domain-containing protein</fullName>
    </recommendedName>
</protein>